<dbReference type="SUPFAM" id="SSF48452">
    <property type="entry name" value="TPR-like"/>
    <property type="match status" value="1"/>
</dbReference>
<dbReference type="Proteomes" id="UP001148838">
    <property type="component" value="Unassembled WGS sequence"/>
</dbReference>
<comment type="subcellular location">
    <subcellularLocation>
        <location evidence="1">Nucleus</location>
    </subcellularLocation>
</comment>
<proteinExistence type="predicted"/>
<dbReference type="InterPro" id="IPR003107">
    <property type="entry name" value="HAT"/>
</dbReference>
<keyword evidence="2" id="KW-0677">Repeat</keyword>
<evidence type="ECO:0000256" key="3">
    <source>
        <dbReference type="ARBA" id="ARBA00023242"/>
    </source>
</evidence>
<feature type="region of interest" description="Disordered" evidence="4">
    <location>
        <begin position="745"/>
        <end position="772"/>
    </location>
</feature>
<gene>
    <name evidence="6" type="ORF">ANN_06406</name>
</gene>
<accession>A0ABQ8TDM5</accession>
<dbReference type="Pfam" id="PF05843">
    <property type="entry name" value="Suf"/>
    <property type="match status" value="1"/>
</dbReference>
<evidence type="ECO:0000313" key="6">
    <source>
        <dbReference type="EMBL" id="KAJ4444610.1"/>
    </source>
</evidence>
<sequence length="772" mass="87338">MLPSNSAANGRGKTSEKSQPSNLSQAGFEPGPARFTVRQANRYSIAVDHLAANTRMSLDPMVAGSHLTKLIRKKRNLSMATFETAVKLKNEWNGEKFSPAPGFEPGFSVLRADALSTKPHGNIICTSLFQRCLMKVLNIELWKLYLAYVKETKSTLPTYKEKMAQAYDFALEKIGMDIQSYSIWNDYVNFLKAVEAVGSYAENQKISAVRKVYQRGVINPMVNIEQLWKDYMSFEQNINPIIAEKMAMERSRDYMSARRVAKEFEAVTRGLNRNSPSVPPTGHPEELKQVDLWKKYIAWEKSNPLRTEDATLITRRVMFAFEQCLLCLGHHPDIWYEAAQFLEQSSKLLTEKGDVNAAKLFSDEAAAVYERATSSLLKKNMLLYFAYADFEEGRLKYEKVHQIYSRFLDIPDIDPTLAYVQYMKFARRAEGIKSARTVFKRAREDTRSRFHVFVSAALMEYYCSKDKNIAFRIFELGLKKFSDNPEYILCYIDYLSHLNEDNNTRVLFERVLSSGNLEPEKSVDIWNRFLEFESNIGDLASIVKVEKRRSAVLGQIKEFEGKETAQLVDRYKFLDLYPCTPAELRSIGYNEVASTAVKSFHPLSAVCLDPEEEAANIPRPDFTQMIPFKPKAQAIPGDHPVPGGVFPHPPAVAQLCTLLPPPGCFRGPFVAVDMLMDVFSKIQLPETAPSPTADNGCDTKLFDLAKSVHWIVDEGQEGTLTLPGGGGTKRRRKLGTGERGVVIGLDDSEDDELSGAPPVNDIYRQRQQKRVK</sequence>
<dbReference type="PANTHER" id="PTHR19980:SF0">
    <property type="entry name" value="CLEAVAGE STIMULATION FACTOR SUBUNIT 3"/>
    <property type="match status" value="1"/>
</dbReference>
<keyword evidence="3" id="KW-0539">Nucleus</keyword>
<dbReference type="InterPro" id="IPR045243">
    <property type="entry name" value="Rna14-like"/>
</dbReference>
<comment type="caution">
    <text evidence="6">The sequence shown here is derived from an EMBL/GenBank/DDBJ whole genome shotgun (WGS) entry which is preliminary data.</text>
</comment>
<dbReference type="InterPro" id="IPR008847">
    <property type="entry name" value="Suf"/>
</dbReference>
<name>A0ABQ8TDM5_PERAM</name>
<dbReference type="Gene3D" id="1.25.40.1040">
    <property type="match status" value="1"/>
</dbReference>
<reference evidence="6 7" key="1">
    <citation type="journal article" date="2022" name="Allergy">
        <title>Genome assembly and annotation of Periplaneta americana reveal a comprehensive cockroach allergen profile.</title>
        <authorList>
            <person name="Wang L."/>
            <person name="Xiong Q."/>
            <person name="Saelim N."/>
            <person name="Wang L."/>
            <person name="Nong W."/>
            <person name="Wan A.T."/>
            <person name="Shi M."/>
            <person name="Liu X."/>
            <person name="Cao Q."/>
            <person name="Hui J.H.L."/>
            <person name="Sookrung N."/>
            <person name="Leung T.F."/>
            <person name="Tungtrongchitr A."/>
            <person name="Tsui S.K.W."/>
        </authorList>
    </citation>
    <scope>NUCLEOTIDE SEQUENCE [LARGE SCALE GENOMIC DNA]</scope>
    <source>
        <strain evidence="6">PWHHKU_190912</strain>
    </source>
</reference>
<dbReference type="SMART" id="SM00386">
    <property type="entry name" value="HAT"/>
    <property type="match status" value="10"/>
</dbReference>
<dbReference type="EMBL" id="JAJSOF020000011">
    <property type="protein sequence ID" value="KAJ4444610.1"/>
    <property type="molecule type" value="Genomic_DNA"/>
</dbReference>
<evidence type="ECO:0000256" key="2">
    <source>
        <dbReference type="ARBA" id="ARBA00022737"/>
    </source>
</evidence>
<organism evidence="6 7">
    <name type="scientific">Periplaneta americana</name>
    <name type="common">American cockroach</name>
    <name type="synonym">Blatta americana</name>
    <dbReference type="NCBI Taxonomy" id="6978"/>
    <lineage>
        <taxon>Eukaryota</taxon>
        <taxon>Metazoa</taxon>
        <taxon>Ecdysozoa</taxon>
        <taxon>Arthropoda</taxon>
        <taxon>Hexapoda</taxon>
        <taxon>Insecta</taxon>
        <taxon>Pterygota</taxon>
        <taxon>Neoptera</taxon>
        <taxon>Polyneoptera</taxon>
        <taxon>Dictyoptera</taxon>
        <taxon>Blattodea</taxon>
        <taxon>Blattoidea</taxon>
        <taxon>Blattidae</taxon>
        <taxon>Blattinae</taxon>
        <taxon>Periplaneta</taxon>
    </lineage>
</organism>
<feature type="region of interest" description="Disordered" evidence="4">
    <location>
        <begin position="1"/>
        <end position="31"/>
    </location>
</feature>
<feature type="domain" description="Suppressor of forked" evidence="5">
    <location>
        <begin position="127"/>
        <end position="584"/>
    </location>
</feature>
<evidence type="ECO:0000259" key="5">
    <source>
        <dbReference type="Pfam" id="PF05843"/>
    </source>
</evidence>
<evidence type="ECO:0000256" key="4">
    <source>
        <dbReference type="SAM" id="MobiDB-lite"/>
    </source>
</evidence>
<dbReference type="PANTHER" id="PTHR19980">
    <property type="entry name" value="RNA CLEAVAGE STIMULATION FACTOR"/>
    <property type="match status" value="1"/>
</dbReference>
<evidence type="ECO:0000313" key="7">
    <source>
        <dbReference type="Proteomes" id="UP001148838"/>
    </source>
</evidence>
<dbReference type="InterPro" id="IPR011990">
    <property type="entry name" value="TPR-like_helical_dom_sf"/>
</dbReference>
<evidence type="ECO:0000256" key="1">
    <source>
        <dbReference type="ARBA" id="ARBA00004123"/>
    </source>
</evidence>
<keyword evidence="7" id="KW-1185">Reference proteome</keyword>
<protein>
    <recommendedName>
        <fullName evidence="5">Suppressor of forked domain-containing protein</fullName>
    </recommendedName>
</protein>